<feature type="region of interest" description="Disordered" evidence="1">
    <location>
        <begin position="21"/>
        <end position="79"/>
    </location>
</feature>
<proteinExistence type="predicted"/>
<reference evidence="2" key="1">
    <citation type="submission" date="2021-05" db="EMBL/GenBank/DDBJ databases">
        <title>A free-living protist that lacks canonical eukaryotic 1 DNA replication and segregation systems.</title>
        <authorList>
            <person name="Salas-Leiva D.E."/>
            <person name="Tromer E.C."/>
            <person name="Curtis B.A."/>
            <person name="Jerlstrom-Hultqvist J."/>
            <person name="Kolisko M."/>
            <person name="Yi Z."/>
            <person name="Salas-Leiva J.S."/>
            <person name="Gallot-Lavallee L."/>
            <person name="Kops G.J.P.L."/>
            <person name="Archibald J.M."/>
            <person name="Simpson A.G.B."/>
            <person name="Roger A.J."/>
        </authorList>
    </citation>
    <scope>NUCLEOTIDE SEQUENCE</scope>
    <source>
        <strain evidence="2">BICM</strain>
    </source>
</reference>
<organism evidence="2 3">
    <name type="scientific">Carpediemonas membranifera</name>
    <dbReference type="NCBI Taxonomy" id="201153"/>
    <lineage>
        <taxon>Eukaryota</taxon>
        <taxon>Metamonada</taxon>
        <taxon>Carpediemonas-like organisms</taxon>
        <taxon>Carpediemonas</taxon>
    </lineage>
</organism>
<feature type="region of interest" description="Disordered" evidence="1">
    <location>
        <begin position="131"/>
        <end position="191"/>
    </location>
</feature>
<sequence>MSLSGSRIDIEYKRSPKLLLSGSGDAIVSPGRRLRPSYSSHTSSFIQSSSSSDTTPSRTSNGTSSFVARSPHAPMTTTSTDQLQAILDKATAAIHENLYATSTGIRPLSIRAQPSSTSSSLPEFHVSPVRVSSVGVERKTRSPAEARRTKQPVHAQFSPFRKSGTPDPSIRLTRNRQASSPTRSVNGSLLISSRDEHEAAALLGSTVDSGDECSLDAVLFEHESED</sequence>
<feature type="compositionally biased region" description="Basic and acidic residues" evidence="1">
    <location>
        <begin position="136"/>
        <end position="148"/>
    </location>
</feature>
<comment type="caution">
    <text evidence="2">The sequence shown here is derived from an EMBL/GenBank/DDBJ whole genome shotgun (WGS) entry which is preliminary data.</text>
</comment>
<evidence type="ECO:0000313" key="3">
    <source>
        <dbReference type="Proteomes" id="UP000717585"/>
    </source>
</evidence>
<evidence type="ECO:0000256" key="1">
    <source>
        <dbReference type="SAM" id="MobiDB-lite"/>
    </source>
</evidence>
<feature type="compositionally biased region" description="Polar residues" evidence="1">
    <location>
        <begin position="175"/>
        <end position="191"/>
    </location>
</feature>
<dbReference type="AlphaFoldDB" id="A0A8J6E5I2"/>
<evidence type="ECO:0000313" key="2">
    <source>
        <dbReference type="EMBL" id="KAG9395797.1"/>
    </source>
</evidence>
<keyword evidence="3" id="KW-1185">Reference proteome</keyword>
<feature type="compositionally biased region" description="Low complexity" evidence="1">
    <location>
        <begin position="37"/>
        <end position="60"/>
    </location>
</feature>
<protein>
    <submittedName>
        <fullName evidence="2">Uncharacterized protein</fullName>
    </submittedName>
</protein>
<name>A0A8J6E5I2_9EUKA</name>
<gene>
    <name evidence="2" type="ORF">J8273_2709</name>
</gene>
<accession>A0A8J6E5I2</accession>
<dbReference type="Proteomes" id="UP000717585">
    <property type="component" value="Unassembled WGS sequence"/>
</dbReference>
<dbReference type="EMBL" id="JAHDYR010000008">
    <property type="protein sequence ID" value="KAG9395797.1"/>
    <property type="molecule type" value="Genomic_DNA"/>
</dbReference>